<keyword evidence="2" id="KW-1185">Reference proteome</keyword>
<sequence>MYHQPVHMEGDRETVRRKRKHGKTIEIEENASHRPEYNYENIYRGRHAIPKKINFATTHKEEECKVSLMDDRVIKSPVEVEDWIHIDGSAPMYPLSGKNTTSVHGILGNVVGSSTTRKVIGIHARMIYFVNENLGIKVNSCYLQSMKPLHQNNNRGRQFKEKRREAKKGWTMQLNRVK</sequence>
<proteinExistence type="predicted"/>
<evidence type="ECO:0000313" key="1">
    <source>
        <dbReference type="EMBL" id="KAJ7530675.1"/>
    </source>
</evidence>
<name>A0ACC2BLT0_DIPCM</name>
<evidence type="ECO:0000313" key="2">
    <source>
        <dbReference type="Proteomes" id="UP001162992"/>
    </source>
</evidence>
<dbReference type="EMBL" id="CM055105">
    <property type="protein sequence ID" value="KAJ7530675.1"/>
    <property type="molecule type" value="Genomic_DNA"/>
</dbReference>
<protein>
    <submittedName>
        <fullName evidence="1">Uncharacterized protein</fullName>
    </submittedName>
</protein>
<reference evidence="2" key="1">
    <citation type="journal article" date="2024" name="Proc. Natl. Acad. Sci. U.S.A.">
        <title>Extraordinary preservation of gene collinearity over three hundred million years revealed in homosporous lycophytes.</title>
        <authorList>
            <person name="Li C."/>
            <person name="Wickell D."/>
            <person name="Kuo L.Y."/>
            <person name="Chen X."/>
            <person name="Nie B."/>
            <person name="Liao X."/>
            <person name="Peng D."/>
            <person name="Ji J."/>
            <person name="Jenkins J."/>
            <person name="Williams M."/>
            <person name="Shu S."/>
            <person name="Plott C."/>
            <person name="Barry K."/>
            <person name="Rajasekar S."/>
            <person name="Grimwood J."/>
            <person name="Han X."/>
            <person name="Sun S."/>
            <person name="Hou Z."/>
            <person name="He W."/>
            <person name="Dai G."/>
            <person name="Sun C."/>
            <person name="Schmutz J."/>
            <person name="Leebens-Mack J.H."/>
            <person name="Li F.W."/>
            <person name="Wang L."/>
        </authorList>
    </citation>
    <scope>NUCLEOTIDE SEQUENCE [LARGE SCALE GENOMIC DNA]</scope>
    <source>
        <strain evidence="2">cv. PW_Plant_1</strain>
    </source>
</reference>
<accession>A0ACC2BLT0</accession>
<organism evidence="1 2">
    <name type="scientific">Diphasiastrum complanatum</name>
    <name type="common">Issler's clubmoss</name>
    <name type="synonym">Lycopodium complanatum</name>
    <dbReference type="NCBI Taxonomy" id="34168"/>
    <lineage>
        <taxon>Eukaryota</taxon>
        <taxon>Viridiplantae</taxon>
        <taxon>Streptophyta</taxon>
        <taxon>Embryophyta</taxon>
        <taxon>Tracheophyta</taxon>
        <taxon>Lycopodiopsida</taxon>
        <taxon>Lycopodiales</taxon>
        <taxon>Lycopodiaceae</taxon>
        <taxon>Lycopodioideae</taxon>
        <taxon>Diphasiastrum</taxon>
    </lineage>
</organism>
<comment type="caution">
    <text evidence="1">The sequence shown here is derived from an EMBL/GenBank/DDBJ whole genome shotgun (WGS) entry which is preliminary data.</text>
</comment>
<gene>
    <name evidence="1" type="ORF">O6H91_14G014200</name>
</gene>
<dbReference type="Proteomes" id="UP001162992">
    <property type="component" value="Chromosome 14"/>
</dbReference>